<dbReference type="OrthoDB" id="5286008at2759"/>
<dbReference type="Proteomes" id="UP000683000">
    <property type="component" value="Unassembled WGS sequence"/>
</dbReference>
<keyword evidence="3" id="KW-1185">Reference proteome</keyword>
<evidence type="ECO:0000313" key="2">
    <source>
        <dbReference type="EMBL" id="KAG6375096.1"/>
    </source>
</evidence>
<dbReference type="PANTHER" id="PTHR42686">
    <property type="entry name" value="GH17980P-RELATED"/>
    <property type="match status" value="1"/>
</dbReference>
<dbReference type="InterPro" id="IPR036812">
    <property type="entry name" value="NAD(P)_OxRdtase_dom_sf"/>
</dbReference>
<organism evidence="2 3">
    <name type="scientific">Boletus reticuloceps</name>
    <dbReference type="NCBI Taxonomy" id="495285"/>
    <lineage>
        <taxon>Eukaryota</taxon>
        <taxon>Fungi</taxon>
        <taxon>Dikarya</taxon>
        <taxon>Basidiomycota</taxon>
        <taxon>Agaricomycotina</taxon>
        <taxon>Agaricomycetes</taxon>
        <taxon>Agaricomycetidae</taxon>
        <taxon>Boletales</taxon>
        <taxon>Boletineae</taxon>
        <taxon>Boletaceae</taxon>
        <taxon>Boletoideae</taxon>
        <taxon>Boletus</taxon>
    </lineage>
</organism>
<dbReference type="SUPFAM" id="SSF51430">
    <property type="entry name" value="NAD(P)-linked oxidoreductase"/>
    <property type="match status" value="1"/>
</dbReference>
<dbReference type="AlphaFoldDB" id="A0A8I3A9W2"/>
<dbReference type="PANTHER" id="PTHR42686:SF1">
    <property type="entry name" value="GH17980P-RELATED"/>
    <property type="match status" value="1"/>
</dbReference>
<dbReference type="GO" id="GO:0070485">
    <property type="term" value="P:dehydro-D-arabinono-1,4-lactone biosynthetic process"/>
    <property type="evidence" value="ECO:0007669"/>
    <property type="project" value="TreeGrafter"/>
</dbReference>
<reference evidence="2" key="1">
    <citation type="submission" date="2021-03" db="EMBL/GenBank/DDBJ databases">
        <title>Evolutionary innovations through gain and loss of genes in the ectomycorrhizal Boletales.</title>
        <authorList>
            <person name="Wu G."/>
            <person name="Miyauchi S."/>
            <person name="Morin E."/>
            <person name="Yang Z.-L."/>
            <person name="Xu J."/>
            <person name="Martin F.M."/>
        </authorList>
    </citation>
    <scope>NUCLEOTIDE SEQUENCE</scope>
    <source>
        <strain evidence="2">BR01</strain>
    </source>
</reference>
<dbReference type="EMBL" id="JAGFBS010000016">
    <property type="protein sequence ID" value="KAG6375096.1"/>
    <property type="molecule type" value="Genomic_DNA"/>
</dbReference>
<dbReference type="Gene3D" id="3.20.20.100">
    <property type="entry name" value="NADP-dependent oxidoreductase domain"/>
    <property type="match status" value="1"/>
</dbReference>
<proteinExistence type="predicted"/>
<dbReference type="GO" id="GO:0045290">
    <property type="term" value="F:D-arabinose 1-dehydrogenase [NAD(P)+] activity"/>
    <property type="evidence" value="ECO:0007669"/>
    <property type="project" value="TreeGrafter"/>
</dbReference>
<dbReference type="Pfam" id="PF00248">
    <property type="entry name" value="Aldo_ket_red"/>
    <property type="match status" value="1"/>
</dbReference>
<protein>
    <submittedName>
        <fullName evidence="2">Aldo/keto reductase family-domain-containing protein</fullName>
    </submittedName>
</protein>
<sequence length="555" mass="61386">MVGSAARKFMRNWYAVEVQLFSYFLISEPQNLLTSTLLQAIPLYAVIGITVGGAGWYLARLAQGPSVVWTKSNPTPWNSVKPDENIKMMDPSGKFAKRFVISVYMVERLDAPQPTFPLPPLADVPDEDVDKADDAKRVTTSFGPADATLPNIPAVVFGAASFSAFYNDDDHIRGITPLRTTRLALRYVCVSHLVIRRSDGMVYEHRYDIRAFDTAPFYGPSEIVLGNALKALKNEFPRSSYQLFTKCGRFGDTRDTFDYTPRGVRASVERSLARLHTTYLDTVYLHDVEFIAAPKAPRTSGDHRTALGVEADAYGLGEGCEAVVCGAGDREVLEAIGELRRLQDEGVVRRVGISGACALFLGSRSGSVLTSSHCTIDTGYPLPTLLRLAILVKHTAPYTPLDVVMSYCHLNLQNRTLLDFKTAFERRAGVKHVLTASPLSMRLLMPSNPPTWHPASEAIKDAIKRVVQVSKRPDGESGLPELALEYAFQKAKEVGIPTVVGLGSLKDVHENARIWYAVDKRGLGENEEWKQRVQGVLDEEGGLLDHSWENPRFSK</sequence>
<comment type="caution">
    <text evidence="2">The sequence shown here is derived from an EMBL/GenBank/DDBJ whole genome shotgun (WGS) entry which is preliminary data.</text>
</comment>
<dbReference type="InterPro" id="IPR020471">
    <property type="entry name" value="AKR"/>
</dbReference>
<gene>
    <name evidence="2" type="ORF">JVT61DRAFT_3882</name>
</gene>
<evidence type="ECO:0000259" key="1">
    <source>
        <dbReference type="Pfam" id="PF00248"/>
    </source>
</evidence>
<dbReference type="InterPro" id="IPR010530">
    <property type="entry name" value="B12D"/>
</dbReference>
<dbReference type="Pfam" id="PF06522">
    <property type="entry name" value="B12D"/>
    <property type="match status" value="1"/>
</dbReference>
<dbReference type="InterPro" id="IPR023210">
    <property type="entry name" value="NADP_OxRdtase_dom"/>
</dbReference>
<feature type="domain" description="NADP-dependent oxidoreductase" evidence="1">
    <location>
        <begin position="207"/>
        <end position="355"/>
    </location>
</feature>
<name>A0A8I3A9W2_9AGAM</name>
<dbReference type="GO" id="GO:0005829">
    <property type="term" value="C:cytosol"/>
    <property type="evidence" value="ECO:0007669"/>
    <property type="project" value="TreeGrafter"/>
</dbReference>
<evidence type="ECO:0000313" key="3">
    <source>
        <dbReference type="Proteomes" id="UP000683000"/>
    </source>
</evidence>
<accession>A0A8I3A9W2</accession>